<dbReference type="AlphaFoldDB" id="A0A0B8QNS1"/>
<name>A0A0B8QNS1_LACLL</name>
<evidence type="ECO:0000259" key="2">
    <source>
        <dbReference type="Pfam" id="PF12695"/>
    </source>
</evidence>
<evidence type="ECO:0000313" key="3">
    <source>
        <dbReference type="EMBL" id="GAM80246.1"/>
    </source>
</evidence>
<accession>A0A0B8QNS1</accession>
<keyword evidence="3" id="KW-0378">Hydrolase</keyword>
<dbReference type="InterPro" id="IPR029058">
    <property type="entry name" value="AB_hydrolase_fold"/>
</dbReference>
<organism evidence="3 4">
    <name type="scientific">Lactococcus lactis subsp. lactis</name>
    <name type="common">Streptococcus lactis</name>
    <dbReference type="NCBI Taxonomy" id="1360"/>
    <lineage>
        <taxon>Bacteria</taxon>
        <taxon>Bacillati</taxon>
        <taxon>Bacillota</taxon>
        <taxon>Bacilli</taxon>
        <taxon>Lactobacillales</taxon>
        <taxon>Streptococcaceae</taxon>
        <taxon>Lactococcus</taxon>
    </lineage>
</organism>
<reference evidence="3 4" key="1">
    <citation type="submission" date="2015-01" db="EMBL/GenBank/DDBJ databases">
        <title>Lactococcus lactis subsp.lactis JCM 5805 whole genome shotgun sequence.</title>
        <authorList>
            <person name="Fujii T."/>
            <person name="Tomita Y."/>
            <person name="Ikushima S."/>
            <person name="Fujiwara D."/>
        </authorList>
    </citation>
    <scope>NUCLEOTIDE SEQUENCE [LARGE SCALE GENOMIC DNA]</scope>
    <source>
        <strain evidence="3 4">JCM 5805</strain>
    </source>
</reference>
<feature type="domain" description="Alpha/beta hydrolase fold-5" evidence="2">
    <location>
        <begin position="80"/>
        <end position="246"/>
    </location>
</feature>
<comment type="caution">
    <text evidence="3">The sequence shown here is derived from an EMBL/GenBank/DDBJ whole genome shotgun (WGS) entry which is preliminary data.</text>
</comment>
<dbReference type="GO" id="GO:0016746">
    <property type="term" value="F:acyltransferase activity"/>
    <property type="evidence" value="ECO:0007669"/>
    <property type="project" value="UniProtKB-KW"/>
</dbReference>
<gene>
    <name evidence="3" type="ORF">JCM5805K_1357</name>
</gene>
<keyword evidence="1" id="KW-1133">Transmembrane helix</keyword>
<protein>
    <submittedName>
        <fullName evidence="3">Predicted hydrolases or acyltransferases</fullName>
    </submittedName>
</protein>
<dbReference type="Proteomes" id="UP000031847">
    <property type="component" value="Unassembled WGS sequence"/>
</dbReference>
<keyword evidence="3" id="KW-0808">Transferase</keyword>
<keyword evidence="1" id="KW-0812">Transmembrane</keyword>
<proteinExistence type="predicted"/>
<sequence>MLSCYNNYDINMENEVRMKKSKLKKILGFSGVVILIIATFIFFYLKTNSYHPTSEALKISQKAEVQNDTLIFKGSPKKTSIIFYQGALVDNKSYSIWANKLAKAGYTVYLIKEPLNLAVFNPDKASSIIKTNKINNYVVGGHSLGGVIASRFAEKRISDSSLKGVFFLASYPDKKGSLTNFNGGILSIVGSQDGVLNWSSYQKAKQYLPQQTKYITIEGGNHSGFGSYGFQKGDKKASISNLQQQEAIFQTLKNWLIRLD</sequence>
<dbReference type="Gene3D" id="3.40.50.1820">
    <property type="entry name" value="alpha/beta hydrolase"/>
    <property type="match status" value="1"/>
</dbReference>
<evidence type="ECO:0000256" key="1">
    <source>
        <dbReference type="SAM" id="Phobius"/>
    </source>
</evidence>
<dbReference type="EMBL" id="BBSI01000022">
    <property type="protein sequence ID" value="GAM80246.1"/>
    <property type="molecule type" value="Genomic_DNA"/>
</dbReference>
<dbReference type="InterPro" id="IPR029059">
    <property type="entry name" value="AB_hydrolase_5"/>
</dbReference>
<dbReference type="Pfam" id="PF12695">
    <property type="entry name" value="Abhydrolase_5"/>
    <property type="match status" value="1"/>
</dbReference>
<dbReference type="SUPFAM" id="SSF53474">
    <property type="entry name" value="alpha/beta-Hydrolases"/>
    <property type="match status" value="1"/>
</dbReference>
<keyword evidence="1" id="KW-0472">Membrane</keyword>
<evidence type="ECO:0000313" key="4">
    <source>
        <dbReference type="Proteomes" id="UP000031847"/>
    </source>
</evidence>
<dbReference type="GO" id="GO:0016787">
    <property type="term" value="F:hydrolase activity"/>
    <property type="evidence" value="ECO:0007669"/>
    <property type="project" value="UniProtKB-KW"/>
</dbReference>
<keyword evidence="3" id="KW-0012">Acyltransferase</keyword>
<feature type="transmembrane region" description="Helical" evidence="1">
    <location>
        <begin position="26"/>
        <end position="45"/>
    </location>
</feature>